<evidence type="ECO:0000313" key="2">
    <source>
        <dbReference type="EMBL" id="MCJ8237402.1"/>
    </source>
</evidence>
<dbReference type="RefSeq" id="WP_245134795.1">
    <property type="nucleotide sequence ID" value="NZ_CP128477.1"/>
</dbReference>
<organism evidence="2 3">
    <name type="scientific">Peteryoungia algae</name>
    <dbReference type="NCBI Taxonomy" id="2919917"/>
    <lineage>
        <taxon>Bacteria</taxon>
        <taxon>Pseudomonadati</taxon>
        <taxon>Pseudomonadota</taxon>
        <taxon>Alphaproteobacteria</taxon>
        <taxon>Hyphomicrobiales</taxon>
        <taxon>Rhizobiaceae</taxon>
        <taxon>Peteryoungia</taxon>
    </lineage>
</organism>
<keyword evidence="2" id="KW-0614">Plasmid</keyword>
<accession>A0ABT0CW69</accession>
<evidence type="ECO:0000256" key="1">
    <source>
        <dbReference type="SAM" id="MobiDB-lite"/>
    </source>
</evidence>
<name>A0ABT0CW69_9HYPH</name>
<dbReference type="Proteomes" id="UP001522662">
    <property type="component" value="Unassembled WGS sequence"/>
</dbReference>
<dbReference type="EMBL" id="JALAYX010000001">
    <property type="protein sequence ID" value="MCJ8237402.1"/>
    <property type="molecule type" value="Genomic_DNA"/>
</dbReference>
<proteinExistence type="predicted"/>
<feature type="region of interest" description="Disordered" evidence="1">
    <location>
        <begin position="144"/>
        <end position="221"/>
    </location>
</feature>
<gene>
    <name evidence="2" type="ORF">MKJ03_03625</name>
</gene>
<reference evidence="2 3" key="1">
    <citation type="submission" date="2022-03" db="EMBL/GenBank/DDBJ databases">
        <title>Rhizobium SSM4.3 sp. nov., isolated from Sediment (Gouqi Island).</title>
        <authorList>
            <person name="Chen G."/>
        </authorList>
    </citation>
    <scope>NUCLEOTIDE SEQUENCE [LARGE SCALE GENOMIC DNA]</scope>
    <source>
        <strain evidence="2 3">SSM4.3</strain>
        <plasmid evidence="2">unnamed</plasmid>
    </source>
</reference>
<sequence>MTVGEEIFLQNARAILRDIGMPHLDWAHGAAVNIVRRSMNVRDRPTHHQQAFLEAEAPALLAYLETLAESGEIAAWRTLHARVRLHAEVLQESGMHPCARPRVAAIWHALPELAALGQLIIDRVAKKEGHAPYAEPVFFDVTTETSGDGEKGSAGKAGSATSHRPRPSPRLAFPTVTVTPTPAEEKALDLEDQKSDDDISSPVGPETQNGVTGPRPDGGLK</sequence>
<geneLocation type="plasmid" evidence="2">
    <name>unnamed</name>
</geneLocation>
<protein>
    <submittedName>
        <fullName evidence="2">Uncharacterized protein</fullName>
    </submittedName>
</protein>
<keyword evidence="3" id="KW-1185">Reference proteome</keyword>
<comment type="caution">
    <text evidence="2">The sequence shown here is derived from an EMBL/GenBank/DDBJ whole genome shotgun (WGS) entry which is preliminary data.</text>
</comment>
<feature type="compositionally biased region" description="Basic and acidic residues" evidence="1">
    <location>
        <begin position="183"/>
        <end position="197"/>
    </location>
</feature>
<evidence type="ECO:0000313" key="3">
    <source>
        <dbReference type="Proteomes" id="UP001522662"/>
    </source>
</evidence>